<keyword evidence="5" id="KW-0862">Zinc</keyword>
<sequence length="931" mass="103904">MASEDESQTPDHHHDEKDWEAHKEIFRVCYIDQNMTRKDAAQHLKEQHGFDATPRQWERKIKQWNFSKYSSREERLSQIAQTGKTIFEVGRPGRRPRGHTDEHGRLHPNEDRNLRRFARREASRSRSRSRSTSFTERTRPQFQQDLPETSSHAITDQTFNLHLGNPTSFHPPSNGFTVNAIPAAGQPEQPVQLHLLQNQQPSPFDNLDDSGLFLTIDDNQYGSSSGQDAFPAFTEELMQLGDPLGGNGRNPSIQFPLQQNTTVNYPLDPAMDVPVDFAQFGMAEDNLPMDTSILNNNNNLMGEQQLYPDTTQMPSDANEMGGSILNSIPVLTFDVVDTDAASTLPTAVSNAFQEIGDINNDGSHATPNSSGPLQNDVMPLVDEYIGAVQAAAMWFVNNQLYGDASTEKLSDNIDQSGRIFKARMEVMLENYAMSQQRALQAMRDRCNKLKKKNEKLEGKINRSTTVTKLCHTIFNWLLNETLEAEDEVDQTARTSYLLAIIIITFTKDLVGAYVDNSPVPSFTWSPNLFLSLNSGTFRSEQNLPCSENPLTFKMLAILYDPDCLLHETVEILGSKLIPALESPARLEAILKALRLSEHDVRTVQFSSSTDEERITQLLSLTSQTHKHDYLAHLQTVYDEWLSAGLIEREGHVLPECFYLPTSTGKPMRPPKDTFARAGYYAFDMSSGIMSESYRAIVASANLACEGVDMLTGDYRKRATSTPASSDVDTVFALCRPPGHHCDGRRAGGYCYINNAALAVSTWRASNAGANADVNAKVGILDIDFHHGNGTQEIFYSDPDVLYVSIHGEDEFPYYTGAEDERGLGVAQGTNVNLPLKVGSSIEEYTEKLDYALTKLVEYETEFLVVSLGFDTYHSDPLGGFQIHTEDYESIAKKTRQSLKGVPALILLEGGYVIEDLGNNVLSFLKGWKSVI</sequence>
<comment type="similarity">
    <text evidence="2">Belongs to the histone deacetylase family.</text>
</comment>
<feature type="compositionally biased region" description="Polar residues" evidence="7">
    <location>
        <begin position="140"/>
        <end position="150"/>
    </location>
</feature>
<evidence type="ECO:0000259" key="9">
    <source>
        <dbReference type="Pfam" id="PF14420"/>
    </source>
</evidence>
<dbReference type="Proteomes" id="UP001172681">
    <property type="component" value="Unassembled WGS sequence"/>
</dbReference>
<evidence type="ECO:0000256" key="4">
    <source>
        <dbReference type="ARBA" id="ARBA00022801"/>
    </source>
</evidence>
<protein>
    <recommendedName>
        <fullName evidence="12">Clr5 domain-containing protein</fullName>
    </recommendedName>
</protein>
<dbReference type="InterPro" id="IPR025676">
    <property type="entry name" value="Clr5_dom"/>
</dbReference>
<keyword evidence="4" id="KW-0378">Hydrolase</keyword>
<evidence type="ECO:0000256" key="2">
    <source>
        <dbReference type="ARBA" id="ARBA00005947"/>
    </source>
</evidence>
<feature type="region of interest" description="Disordered" evidence="7">
    <location>
        <begin position="88"/>
        <end position="150"/>
    </location>
</feature>
<dbReference type="PANTHER" id="PTHR10625:SF17">
    <property type="entry name" value="HISTONE DEACETYLASE 8"/>
    <property type="match status" value="1"/>
</dbReference>
<dbReference type="SUPFAM" id="SSF52768">
    <property type="entry name" value="Arginase/deacetylase"/>
    <property type="match status" value="1"/>
</dbReference>
<evidence type="ECO:0000256" key="1">
    <source>
        <dbReference type="ARBA" id="ARBA00001947"/>
    </source>
</evidence>
<dbReference type="CDD" id="cd10001">
    <property type="entry name" value="HDAC_classII_APAH"/>
    <property type="match status" value="1"/>
</dbReference>
<dbReference type="Gene3D" id="3.40.800.20">
    <property type="entry name" value="Histone deacetylase domain"/>
    <property type="match status" value="1"/>
</dbReference>
<evidence type="ECO:0000256" key="7">
    <source>
        <dbReference type="SAM" id="MobiDB-lite"/>
    </source>
</evidence>
<dbReference type="Pfam" id="PF14420">
    <property type="entry name" value="Clr5"/>
    <property type="match status" value="1"/>
</dbReference>
<evidence type="ECO:0008006" key="12">
    <source>
        <dbReference type="Google" id="ProtNLM"/>
    </source>
</evidence>
<dbReference type="GO" id="GO:0004407">
    <property type="term" value="F:histone deacetylase activity"/>
    <property type="evidence" value="ECO:0007669"/>
    <property type="project" value="TreeGrafter"/>
</dbReference>
<dbReference type="InterPro" id="IPR023801">
    <property type="entry name" value="His_deacetylse_dom"/>
</dbReference>
<dbReference type="InterPro" id="IPR023696">
    <property type="entry name" value="Ureohydrolase_dom_sf"/>
</dbReference>
<feature type="coiled-coil region" evidence="6">
    <location>
        <begin position="432"/>
        <end position="466"/>
    </location>
</feature>
<evidence type="ECO:0000313" key="10">
    <source>
        <dbReference type="EMBL" id="KAJ9645538.1"/>
    </source>
</evidence>
<keyword evidence="6" id="KW-0175">Coiled coil</keyword>
<dbReference type="AlphaFoldDB" id="A0AA38YDZ0"/>
<comment type="caution">
    <text evidence="10">The sequence shown here is derived from an EMBL/GenBank/DDBJ whole genome shotgun (WGS) entry which is preliminary data.</text>
</comment>
<evidence type="ECO:0000256" key="3">
    <source>
        <dbReference type="ARBA" id="ARBA00022723"/>
    </source>
</evidence>
<accession>A0AA38YDZ0</accession>
<dbReference type="GO" id="GO:0040029">
    <property type="term" value="P:epigenetic regulation of gene expression"/>
    <property type="evidence" value="ECO:0007669"/>
    <property type="project" value="TreeGrafter"/>
</dbReference>
<evidence type="ECO:0000256" key="5">
    <source>
        <dbReference type="ARBA" id="ARBA00022833"/>
    </source>
</evidence>
<organism evidence="10 11">
    <name type="scientific">Knufia peltigerae</name>
    <dbReference type="NCBI Taxonomy" id="1002370"/>
    <lineage>
        <taxon>Eukaryota</taxon>
        <taxon>Fungi</taxon>
        <taxon>Dikarya</taxon>
        <taxon>Ascomycota</taxon>
        <taxon>Pezizomycotina</taxon>
        <taxon>Eurotiomycetes</taxon>
        <taxon>Chaetothyriomycetidae</taxon>
        <taxon>Chaetothyriales</taxon>
        <taxon>Trichomeriaceae</taxon>
        <taxon>Knufia</taxon>
    </lineage>
</organism>
<gene>
    <name evidence="10" type="ORF">H2204_001118</name>
</gene>
<dbReference type="GO" id="GO:0016787">
    <property type="term" value="F:hydrolase activity"/>
    <property type="evidence" value="ECO:0007669"/>
    <property type="project" value="UniProtKB-KW"/>
</dbReference>
<dbReference type="InterPro" id="IPR037138">
    <property type="entry name" value="His_deacetylse_dom_sf"/>
</dbReference>
<evidence type="ECO:0000256" key="6">
    <source>
        <dbReference type="SAM" id="Coils"/>
    </source>
</evidence>
<name>A0AA38YDZ0_9EURO</name>
<comment type="cofactor">
    <cofactor evidence="1">
        <name>Zn(2+)</name>
        <dbReference type="ChEBI" id="CHEBI:29105"/>
    </cofactor>
</comment>
<dbReference type="GO" id="GO:0046872">
    <property type="term" value="F:metal ion binding"/>
    <property type="evidence" value="ECO:0007669"/>
    <property type="project" value="UniProtKB-KW"/>
</dbReference>
<keyword evidence="3" id="KW-0479">Metal-binding</keyword>
<reference evidence="10" key="1">
    <citation type="submission" date="2022-10" db="EMBL/GenBank/DDBJ databases">
        <title>Culturing micro-colonial fungi from biological soil crusts in the Mojave desert and describing Neophaeococcomyces mojavensis, and introducing the new genera and species Taxawa tesnikishii.</title>
        <authorList>
            <person name="Kurbessoian T."/>
            <person name="Stajich J.E."/>
        </authorList>
    </citation>
    <scope>NUCLEOTIDE SEQUENCE</scope>
    <source>
        <strain evidence="10">TK_35</strain>
    </source>
</reference>
<keyword evidence="11" id="KW-1185">Reference proteome</keyword>
<feature type="domain" description="Clr5" evidence="9">
    <location>
        <begin position="16"/>
        <end position="68"/>
    </location>
</feature>
<feature type="compositionally biased region" description="Basic and acidic residues" evidence="7">
    <location>
        <begin position="98"/>
        <end position="124"/>
    </location>
</feature>
<dbReference type="EMBL" id="JAPDRN010000004">
    <property type="protein sequence ID" value="KAJ9645538.1"/>
    <property type="molecule type" value="Genomic_DNA"/>
</dbReference>
<evidence type="ECO:0000313" key="11">
    <source>
        <dbReference type="Proteomes" id="UP001172681"/>
    </source>
</evidence>
<feature type="domain" description="Histone deacetylase" evidence="8">
    <location>
        <begin position="581"/>
        <end position="925"/>
    </location>
</feature>
<proteinExistence type="inferred from homology"/>
<dbReference type="Pfam" id="PF00850">
    <property type="entry name" value="Hist_deacetyl"/>
    <property type="match status" value="1"/>
</dbReference>
<evidence type="ECO:0000259" key="8">
    <source>
        <dbReference type="Pfam" id="PF00850"/>
    </source>
</evidence>
<dbReference type="PANTHER" id="PTHR10625">
    <property type="entry name" value="HISTONE DEACETYLASE HDAC1-RELATED"/>
    <property type="match status" value="1"/>
</dbReference>